<feature type="transmembrane region" description="Helical" evidence="8">
    <location>
        <begin position="304"/>
        <end position="321"/>
    </location>
</feature>
<keyword evidence="12" id="KW-1185">Reference proteome</keyword>
<feature type="domain" description="Glycosyltransferase RgtA/B/C/D-like" evidence="10">
    <location>
        <begin position="76"/>
        <end position="227"/>
    </location>
</feature>
<dbReference type="AlphaFoldDB" id="A0AAN2BJL2"/>
<dbReference type="InterPro" id="IPR050297">
    <property type="entry name" value="LipidA_mod_glycosyltrf_83"/>
</dbReference>
<organism evidence="11 12">
    <name type="scientific">Marinagarivorans cellulosilyticus</name>
    <dbReference type="NCBI Taxonomy" id="2721545"/>
    <lineage>
        <taxon>Bacteria</taxon>
        <taxon>Pseudomonadati</taxon>
        <taxon>Pseudomonadota</taxon>
        <taxon>Gammaproteobacteria</taxon>
        <taxon>Cellvibrionales</taxon>
        <taxon>Cellvibrionaceae</taxon>
        <taxon>Marinagarivorans</taxon>
    </lineage>
</organism>
<gene>
    <name evidence="11" type="ORF">MARGE09_P1267</name>
</gene>
<dbReference type="PANTHER" id="PTHR33908:SF11">
    <property type="entry name" value="MEMBRANE PROTEIN"/>
    <property type="match status" value="1"/>
</dbReference>
<keyword evidence="4" id="KW-0808">Transferase</keyword>
<feature type="transmembrane region" description="Helical" evidence="8">
    <location>
        <begin position="119"/>
        <end position="136"/>
    </location>
</feature>
<feature type="transmembrane region" description="Helical" evidence="8">
    <location>
        <begin position="328"/>
        <end position="350"/>
    </location>
</feature>
<evidence type="ECO:0000313" key="12">
    <source>
        <dbReference type="Proteomes" id="UP001320119"/>
    </source>
</evidence>
<sequence length="765" mass="86167">MLKELSRYQLFAFILIAATTIATRFIWLGDLPGGLNQDEASMGYDAYALLEYGIDRNGVHNPVHMIAWGSGQNALLAYLSMPFIKVFGLSVFSIRVAPALLGCIAVWVMYLLGRRLEGINFGLLAAAITAISPWHIMVSRWALESNILPVFMLISVYFLVKASEHKRLLPLSFLFFGISLYAYAPSYLVIPLFLFFAGIYCIGFRVFSFKNISISTLVLVVTALPIFTFVVINTYKLPAFESGILSIPRYTGSPRYTHMSSIYGGSFIQDTLQHLGHSIKILFIDFNDYETQNSAPNVGYLPKYSLPLIIGGALLIIFRVAKSKTFTPFALVLFWFLASFLVSGTSSPAIHRMNTIVFPIILFFAYGLYQLFKYNRTIAITFCLIFSITTYHFYKVYSGEYAKQVSAFFFEGYGQAVEDAYQHLIDDEVLYASDALNQPYIATLFHLKYNPHEYISTVEFKNPDGAFQAVLKYGSIVFGVRTPEAKRANIVVIRKGDDARHYNLKKYLQREYNDYLVLYSKEVFHEDSNGNIERADSFFKIAPPQKQGKNYIFDAHISPNARTSLTARSLYGNQQKTLKFFWEAVSQKITIDSKQLYLGSNIVTFTADSPDGRKVLREFILTQYNDSIVNPLTFLISSTQDVRQNQVNKAFTGDHLSSGNVFFSDGFGTHASSNHIIDLPENSKIMNISYGISDFSGGCGDGLTISIAGDGKELHQRKLSHNQYRSITLDVSGMSKLILRSNYGENRHCDHLNWLSADLILDSGE</sequence>
<evidence type="ECO:0000256" key="2">
    <source>
        <dbReference type="ARBA" id="ARBA00022475"/>
    </source>
</evidence>
<evidence type="ECO:0008006" key="13">
    <source>
        <dbReference type="Google" id="ProtNLM"/>
    </source>
</evidence>
<feature type="transmembrane region" description="Helical" evidence="8">
    <location>
        <begin position="142"/>
        <end position="160"/>
    </location>
</feature>
<name>A0AAN2BJL2_9GAMM</name>
<dbReference type="Pfam" id="PF08305">
    <property type="entry name" value="NPCBM"/>
    <property type="match status" value="1"/>
</dbReference>
<dbReference type="KEGG" id="marq:MARGE09_P1267"/>
<dbReference type="InterPro" id="IPR013222">
    <property type="entry name" value="Glyco_hyd_98_carb-bd"/>
</dbReference>
<feature type="transmembrane region" description="Helical" evidence="8">
    <location>
        <begin position="190"/>
        <end position="207"/>
    </location>
</feature>
<feature type="transmembrane region" description="Helical" evidence="8">
    <location>
        <begin position="214"/>
        <end position="235"/>
    </location>
</feature>
<dbReference type="InterPro" id="IPR038637">
    <property type="entry name" value="NPCBM_sf"/>
</dbReference>
<feature type="transmembrane region" description="Helical" evidence="8">
    <location>
        <begin position="167"/>
        <end position="184"/>
    </location>
</feature>
<evidence type="ECO:0000256" key="7">
    <source>
        <dbReference type="ARBA" id="ARBA00023136"/>
    </source>
</evidence>
<feature type="domain" description="Glycosyl hydrolase family 98 putative carbohydrate-binding module" evidence="9">
    <location>
        <begin position="636"/>
        <end position="759"/>
    </location>
</feature>
<comment type="subcellular location">
    <subcellularLocation>
        <location evidence="1">Cell membrane</location>
        <topology evidence="1">Multi-pass membrane protein</topology>
    </subcellularLocation>
</comment>
<accession>A0AAN2BJL2</accession>
<evidence type="ECO:0000256" key="6">
    <source>
        <dbReference type="ARBA" id="ARBA00022989"/>
    </source>
</evidence>
<evidence type="ECO:0000256" key="4">
    <source>
        <dbReference type="ARBA" id="ARBA00022679"/>
    </source>
</evidence>
<protein>
    <recommendedName>
        <fullName evidence="13">Glycosyl hydrolase family 98 putative carbohydrate-binding module domain-containing protein</fullName>
    </recommendedName>
</protein>
<dbReference type="PANTHER" id="PTHR33908">
    <property type="entry name" value="MANNOSYLTRANSFERASE YKCB-RELATED"/>
    <property type="match status" value="1"/>
</dbReference>
<dbReference type="InterPro" id="IPR008979">
    <property type="entry name" value="Galactose-bd-like_sf"/>
</dbReference>
<dbReference type="Pfam" id="PF13231">
    <property type="entry name" value="PMT_2"/>
    <property type="match status" value="1"/>
</dbReference>
<keyword evidence="2" id="KW-1003">Cell membrane</keyword>
<feature type="transmembrane region" description="Helical" evidence="8">
    <location>
        <begin position="356"/>
        <end position="372"/>
    </location>
</feature>
<keyword evidence="5 8" id="KW-0812">Transmembrane</keyword>
<feature type="transmembrane region" description="Helical" evidence="8">
    <location>
        <begin position="377"/>
        <end position="394"/>
    </location>
</feature>
<proteinExistence type="predicted"/>
<keyword evidence="7 8" id="KW-0472">Membrane</keyword>
<dbReference type="Proteomes" id="UP001320119">
    <property type="component" value="Chromosome"/>
</dbReference>
<feature type="transmembrane region" description="Helical" evidence="8">
    <location>
        <begin position="86"/>
        <end position="112"/>
    </location>
</feature>
<feature type="transmembrane region" description="Helical" evidence="8">
    <location>
        <begin position="7"/>
        <end position="27"/>
    </location>
</feature>
<dbReference type="EMBL" id="AP023086">
    <property type="protein sequence ID" value="BCD97067.1"/>
    <property type="molecule type" value="Genomic_DNA"/>
</dbReference>
<dbReference type="GO" id="GO:0016763">
    <property type="term" value="F:pentosyltransferase activity"/>
    <property type="evidence" value="ECO:0007669"/>
    <property type="project" value="TreeGrafter"/>
</dbReference>
<evidence type="ECO:0000256" key="3">
    <source>
        <dbReference type="ARBA" id="ARBA00022676"/>
    </source>
</evidence>
<dbReference type="InterPro" id="IPR038731">
    <property type="entry name" value="RgtA/B/C-like"/>
</dbReference>
<reference evidence="11 12" key="1">
    <citation type="journal article" date="2022" name="IScience">
        <title>An ultrasensitive nanofiber-based assay for enzymatic hydrolysis and deep-sea microbial degradation of cellulose.</title>
        <authorList>
            <person name="Tsudome M."/>
            <person name="Tachioka M."/>
            <person name="Miyazaki M."/>
            <person name="Uchimura K."/>
            <person name="Tsuda M."/>
            <person name="Takaki Y."/>
            <person name="Deguchi S."/>
        </authorList>
    </citation>
    <scope>NUCLEOTIDE SEQUENCE [LARGE SCALE GENOMIC DNA]</scope>
    <source>
        <strain evidence="11 12">GE09</strain>
    </source>
</reference>
<evidence type="ECO:0000313" key="11">
    <source>
        <dbReference type="EMBL" id="BCD97067.1"/>
    </source>
</evidence>
<evidence type="ECO:0000256" key="5">
    <source>
        <dbReference type="ARBA" id="ARBA00022692"/>
    </source>
</evidence>
<evidence type="ECO:0000259" key="9">
    <source>
        <dbReference type="Pfam" id="PF08305"/>
    </source>
</evidence>
<dbReference type="RefSeq" id="WP_236986543.1">
    <property type="nucleotide sequence ID" value="NZ_AP023086.1"/>
</dbReference>
<dbReference type="SUPFAM" id="SSF49785">
    <property type="entry name" value="Galactose-binding domain-like"/>
    <property type="match status" value="1"/>
</dbReference>
<evidence type="ECO:0000256" key="8">
    <source>
        <dbReference type="SAM" id="Phobius"/>
    </source>
</evidence>
<dbReference type="GO" id="GO:0009103">
    <property type="term" value="P:lipopolysaccharide biosynthetic process"/>
    <property type="evidence" value="ECO:0007669"/>
    <property type="project" value="UniProtKB-ARBA"/>
</dbReference>
<keyword evidence="3" id="KW-0328">Glycosyltransferase</keyword>
<evidence type="ECO:0000256" key="1">
    <source>
        <dbReference type="ARBA" id="ARBA00004651"/>
    </source>
</evidence>
<dbReference type="Gene3D" id="2.60.120.1060">
    <property type="entry name" value="NPCBM/NEW2 domain"/>
    <property type="match status" value="1"/>
</dbReference>
<dbReference type="GO" id="GO:0005886">
    <property type="term" value="C:plasma membrane"/>
    <property type="evidence" value="ECO:0007669"/>
    <property type="project" value="UniProtKB-SubCell"/>
</dbReference>
<evidence type="ECO:0000259" key="10">
    <source>
        <dbReference type="Pfam" id="PF13231"/>
    </source>
</evidence>
<keyword evidence="6 8" id="KW-1133">Transmembrane helix</keyword>